<dbReference type="GO" id="GO:0009007">
    <property type="term" value="F:site-specific DNA-methyltransferase (adenine-specific) activity"/>
    <property type="evidence" value="ECO:0007669"/>
    <property type="project" value="UniProtKB-UniRule"/>
</dbReference>
<dbReference type="GO" id="GO:0032259">
    <property type="term" value="P:methylation"/>
    <property type="evidence" value="ECO:0007669"/>
    <property type="project" value="UniProtKB-KW"/>
</dbReference>
<evidence type="ECO:0000313" key="9">
    <source>
        <dbReference type="EMBL" id="PIE36151.1"/>
    </source>
</evidence>
<gene>
    <name evidence="9" type="ORF">CSA56_01335</name>
</gene>
<dbReference type="GO" id="GO:0043565">
    <property type="term" value="F:sequence-specific DNA binding"/>
    <property type="evidence" value="ECO:0007669"/>
    <property type="project" value="TreeGrafter"/>
</dbReference>
<comment type="catalytic activity">
    <reaction evidence="6 8">
        <text>a 2'-deoxyadenosine in DNA + S-adenosyl-L-methionine = an N(6)-methyl-2'-deoxyadenosine in DNA + S-adenosyl-L-homocysteine + H(+)</text>
        <dbReference type="Rhea" id="RHEA:15197"/>
        <dbReference type="Rhea" id="RHEA-COMP:12418"/>
        <dbReference type="Rhea" id="RHEA-COMP:12419"/>
        <dbReference type="ChEBI" id="CHEBI:15378"/>
        <dbReference type="ChEBI" id="CHEBI:57856"/>
        <dbReference type="ChEBI" id="CHEBI:59789"/>
        <dbReference type="ChEBI" id="CHEBI:90615"/>
        <dbReference type="ChEBI" id="CHEBI:90616"/>
        <dbReference type="EC" id="2.1.1.72"/>
    </reaction>
</comment>
<dbReference type="InterPro" id="IPR012327">
    <property type="entry name" value="MeTrfase_D12"/>
</dbReference>
<dbReference type="EMBL" id="PDSK01000024">
    <property type="protein sequence ID" value="PIE36151.1"/>
    <property type="molecule type" value="Genomic_DNA"/>
</dbReference>
<keyword evidence="4 8" id="KW-0808">Transferase</keyword>
<dbReference type="AlphaFoldDB" id="A0A2G6KKH0"/>
<protein>
    <recommendedName>
        <fullName evidence="2 8">Site-specific DNA-methyltransferase (adenine-specific)</fullName>
        <ecNumber evidence="2 8">2.1.1.72</ecNumber>
    </recommendedName>
</protein>
<feature type="binding site" evidence="7">
    <location>
        <position position="23"/>
    </location>
    <ligand>
        <name>S-adenosyl-L-methionine</name>
        <dbReference type="ChEBI" id="CHEBI:59789"/>
    </ligand>
</feature>
<evidence type="ECO:0000256" key="3">
    <source>
        <dbReference type="ARBA" id="ARBA00022603"/>
    </source>
</evidence>
<dbReference type="EC" id="2.1.1.72" evidence="2 8"/>
<feature type="binding site" evidence="7">
    <location>
        <position position="220"/>
    </location>
    <ligand>
        <name>S-adenosyl-L-methionine</name>
        <dbReference type="ChEBI" id="CHEBI:59789"/>
    </ligand>
</feature>
<dbReference type="PIRSF" id="PIRSF000398">
    <property type="entry name" value="M_m6A_EcoRV"/>
    <property type="match status" value="1"/>
</dbReference>
<dbReference type="GO" id="GO:0006298">
    <property type="term" value="P:mismatch repair"/>
    <property type="evidence" value="ECO:0007669"/>
    <property type="project" value="TreeGrafter"/>
</dbReference>
<organism evidence="9 10">
    <name type="scientific">candidate division KSB3 bacterium</name>
    <dbReference type="NCBI Taxonomy" id="2044937"/>
    <lineage>
        <taxon>Bacteria</taxon>
        <taxon>candidate division KSB3</taxon>
    </lineage>
</organism>
<dbReference type="GO" id="GO:1904047">
    <property type="term" value="F:S-adenosyl-L-methionine binding"/>
    <property type="evidence" value="ECO:0007669"/>
    <property type="project" value="TreeGrafter"/>
</dbReference>
<dbReference type="SUPFAM" id="SSF53335">
    <property type="entry name" value="S-adenosyl-L-methionine-dependent methyltransferases"/>
    <property type="match status" value="1"/>
</dbReference>
<name>A0A2G6KKH0_9BACT</name>
<dbReference type="PANTHER" id="PTHR30481:SF3">
    <property type="entry name" value="DNA ADENINE METHYLASE"/>
    <property type="match status" value="1"/>
</dbReference>
<comment type="caution">
    <text evidence="9">The sequence shown here is derived from an EMBL/GenBank/DDBJ whole genome shotgun (WGS) entry which is preliminary data.</text>
</comment>
<evidence type="ECO:0000256" key="6">
    <source>
        <dbReference type="ARBA" id="ARBA00047942"/>
    </source>
</evidence>
<reference evidence="9 10" key="1">
    <citation type="submission" date="2017-10" db="EMBL/GenBank/DDBJ databases">
        <title>Novel microbial diversity and functional potential in the marine mammal oral microbiome.</title>
        <authorList>
            <person name="Dudek N.K."/>
            <person name="Sun C.L."/>
            <person name="Burstein D."/>
            <person name="Kantor R.S."/>
            <person name="Aliaga Goltsman D.S."/>
            <person name="Bik E.M."/>
            <person name="Thomas B.C."/>
            <person name="Banfield J.F."/>
            <person name="Relman D.A."/>
        </authorList>
    </citation>
    <scope>NUCLEOTIDE SEQUENCE [LARGE SCALE GENOMIC DNA]</scope>
    <source>
        <strain evidence="9">DOLJORAL78_47_16</strain>
    </source>
</reference>
<keyword evidence="5 8" id="KW-0949">S-adenosyl-L-methionine</keyword>
<dbReference type="PRINTS" id="PR00505">
    <property type="entry name" value="D12N6MTFRASE"/>
</dbReference>
<dbReference type="Proteomes" id="UP000230821">
    <property type="component" value="Unassembled WGS sequence"/>
</dbReference>
<evidence type="ECO:0000256" key="1">
    <source>
        <dbReference type="ARBA" id="ARBA00006594"/>
    </source>
</evidence>
<dbReference type="PANTHER" id="PTHR30481">
    <property type="entry name" value="DNA ADENINE METHYLASE"/>
    <property type="match status" value="1"/>
</dbReference>
<feature type="binding site" evidence="7">
    <location>
        <position position="77"/>
    </location>
    <ligand>
        <name>S-adenosyl-L-methionine</name>
        <dbReference type="ChEBI" id="CHEBI:59789"/>
    </ligand>
</feature>
<evidence type="ECO:0000256" key="8">
    <source>
        <dbReference type="RuleBase" id="RU361257"/>
    </source>
</evidence>
<dbReference type="PROSITE" id="PS00092">
    <property type="entry name" value="N6_MTASE"/>
    <property type="match status" value="1"/>
</dbReference>
<accession>A0A2G6KKH0</accession>
<dbReference type="Gene3D" id="3.40.50.150">
    <property type="entry name" value="Vaccinia Virus protein VP39"/>
    <property type="match status" value="1"/>
</dbReference>
<evidence type="ECO:0000313" key="10">
    <source>
        <dbReference type="Proteomes" id="UP000230821"/>
    </source>
</evidence>
<evidence type="ECO:0000256" key="4">
    <source>
        <dbReference type="ARBA" id="ARBA00022679"/>
    </source>
</evidence>
<dbReference type="InterPro" id="IPR012263">
    <property type="entry name" value="M_m6A_EcoRV"/>
</dbReference>
<dbReference type="Gene3D" id="1.10.1020.10">
    <property type="entry name" value="Adenine-specific Methyltransferase, Domain 2"/>
    <property type="match status" value="1"/>
</dbReference>
<dbReference type="InterPro" id="IPR029063">
    <property type="entry name" value="SAM-dependent_MTases_sf"/>
</dbReference>
<dbReference type="GO" id="GO:0009307">
    <property type="term" value="P:DNA restriction-modification system"/>
    <property type="evidence" value="ECO:0007669"/>
    <property type="project" value="InterPro"/>
</dbReference>
<dbReference type="InterPro" id="IPR023095">
    <property type="entry name" value="Ade_MeTrfase_dom_2"/>
</dbReference>
<sequence>MPKTQQTLSAHTKANKAKPFLKWAGGKVQLLTQFEDYYPPGLKAGEIDTYIEPFIGGGAVFLDVVQHYEIKSAFLYDINKELILTYRVIQREPEQLIKQLEDLSRHYYDLSEEARKDYYYKIRVSYNEQRCHVNYSSFSKEWIPRAARMIFLNKTCYNGLFRMNRQGQFNVPFGRYKHPKIADADNIRNVSKILDIADIRVGDFMDCQDLVNKNTFVYFDPPYRPISKTSSFTSYSKDVFDDNEQRRLAAFYQTLAQETGAKLMLSNSDPKNYAPDDHFFEELYPDHNIKRVYARRIINSDAKKRGHITELLITNYSIP</sequence>
<proteinExistence type="inferred from homology"/>
<feature type="binding site" evidence="7">
    <location>
        <position position="27"/>
    </location>
    <ligand>
        <name>S-adenosyl-L-methionine</name>
        <dbReference type="ChEBI" id="CHEBI:59789"/>
    </ligand>
</feature>
<dbReference type="InterPro" id="IPR002052">
    <property type="entry name" value="DNA_methylase_N6_adenine_CS"/>
</dbReference>
<keyword evidence="3 8" id="KW-0489">Methyltransferase</keyword>
<dbReference type="NCBIfam" id="TIGR00571">
    <property type="entry name" value="dam"/>
    <property type="match status" value="1"/>
</dbReference>
<dbReference type="Pfam" id="PF02086">
    <property type="entry name" value="MethyltransfD12"/>
    <property type="match status" value="1"/>
</dbReference>
<evidence type="ECO:0000256" key="5">
    <source>
        <dbReference type="ARBA" id="ARBA00022691"/>
    </source>
</evidence>
<evidence type="ECO:0000256" key="7">
    <source>
        <dbReference type="PIRSR" id="PIRSR000398-1"/>
    </source>
</evidence>
<evidence type="ECO:0000256" key="2">
    <source>
        <dbReference type="ARBA" id="ARBA00011900"/>
    </source>
</evidence>
<comment type="similarity">
    <text evidence="1 8">Belongs to the N(4)/N(6)-methyltransferase family.</text>
</comment>